<comment type="caution">
    <text evidence="4">The sequence shown here is derived from an EMBL/GenBank/DDBJ whole genome shotgun (WGS) entry which is preliminary data.</text>
</comment>
<dbReference type="EMBL" id="JAFCMP010000079">
    <property type="protein sequence ID" value="KAG5187935.1"/>
    <property type="molecule type" value="Genomic_DNA"/>
</dbReference>
<gene>
    <name evidence="4" type="ORF">JKP88DRAFT_153093</name>
</gene>
<dbReference type="PANTHER" id="PTHR24124:SF14">
    <property type="entry name" value="CHROMOSOME UNDETERMINED SCAFFOLD_25, WHOLE GENOME SHOTGUN SEQUENCE"/>
    <property type="match status" value="1"/>
</dbReference>
<dbReference type="SUPFAM" id="SSF48403">
    <property type="entry name" value="Ankyrin repeat"/>
    <property type="match status" value="1"/>
</dbReference>
<reference evidence="4" key="1">
    <citation type="submission" date="2021-02" db="EMBL/GenBank/DDBJ databases">
        <title>First Annotated Genome of the Yellow-green Alga Tribonema minus.</title>
        <authorList>
            <person name="Mahan K.M."/>
        </authorList>
    </citation>
    <scope>NUCLEOTIDE SEQUENCE</scope>
    <source>
        <strain evidence="4">UTEX B ZZ1240</strain>
    </source>
</reference>
<protein>
    <submittedName>
        <fullName evidence="4">Ankyrin repeat protein</fullName>
    </submittedName>
</protein>
<evidence type="ECO:0000256" key="2">
    <source>
        <dbReference type="ARBA" id="ARBA00023043"/>
    </source>
</evidence>
<dbReference type="PROSITE" id="PS50088">
    <property type="entry name" value="ANK_REPEAT"/>
    <property type="match status" value="1"/>
</dbReference>
<dbReference type="OrthoDB" id="159630at2759"/>
<feature type="non-terminal residue" evidence="4">
    <location>
        <position position="1"/>
    </location>
</feature>
<keyword evidence="1" id="KW-0677">Repeat</keyword>
<dbReference type="GO" id="GO:0005634">
    <property type="term" value="C:nucleus"/>
    <property type="evidence" value="ECO:0007669"/>
    <property type="project" value="TreeGrafter"/>
</dbReference>
<name>A0A835Z6I7_9STRA</name>
<accession>A0A835Z6I7</accession>
<dbReference type="Proteomes" id="UP000664859">
    <property type="component" value="Unassembled WGS sequence"/>
</dbReference>
<feature type="non-terminal residue" evidence="4">
    <location>
        <position position="103"/>
    </location>
</feature>
<evidence type="ECO:0000256" key="3">
    <source>
        <dbReference type="PROSITE-ProRule" id="PRU00023"/>
    </source>
</evidence>
<evidence type="ECO:0000313" key="5">
    <source>
        <dbReference type="Proteomes" id="UP000664859"/>
    </source>
</evidence>
<dbReference type="PRINTS" id="PR01415">
    <property type="entry name" value="ANKYRIN"/>
</dbReference>
<dbReference type="InterPro" id="IPR002110">
    <property type="entry name" value="Ankyrin_rpt"/>
</dbReference>
<dbReference type="SMART" id="SM00248">
    <property type="entry name" value="ANK"/>
    <property type="match status" value="2"/>
</dbReference>
<organism evidence="4 5">
    <name type="scientific">Tribonema minus</name>
    <dbReference type="NCBI Taxonomy" id="303371"/>
    <lineage>
        <taxon>Eukaryota</taxon>
        <taxon>Sar</taxon>
        <taxon>Stramenopiles</taxon>
        <taxon>Ochrophyta</taxon>
        <taxon>PX clade</taxon>
        <taxon>Xanthophyceae</taxon>
        <taxon>Tribonematales</taxon>
        <taxon>Tribonemataceae</taxon>
        <taxon>Tribonema</taxon>
    </lineage>
</organism>
<proteinExistence type="predicted"/>
<keyword evidence="5" id="KW-1185">Reference proteome</keyword>
<dbReference type="PROSITE" id="PS50297">
    <property type="entry name" value="ANK_REP_REGION"/>
    <property type="match status" value="1"/>
</dbReference>
<dbReference type="PANTHER" id="PTHR24124">
    <property type="entry name" value="ANKYRIN REPEAT FAMILY A"/>
    <property type="match status" value="1"/>
</dbReference>
<feature type="repeat" description="ANK" evidence="3">
    <location>
        <begin position="47"/>
        <end position="81"/>
    </location>
</feature>
<sequence>LQDHGLTALHYAVFNGNTLCVEVLCANASGHDANGHHCSCIDMVSTMGCTALHLAAAEASNAAAIIEILLSSGADAAIRDGQGRTAADVAAEKGRHQYAEVLS</sequence>
<evidence type="ECO:0000313" key="4">
    <source>
        <dbReference type="EMBL" id="KAG5187935.1"/>
    </source>
</evidence>
<dbReference type="InterPro" id="IPR036770">
    <property type="entry name" value="Ankyrin_rpt-contain_sf"/>
</dbReference>
<dbReference type="Pfam" id="PF12796">
    <property type="entry name" value="Ank_2"/>
    <property type="match status" value="1"/>
</dbReference>
<evidence type="ECO:0000256" key="1">
    <source>
        <dbReference type="ARBA" id="ARBA00022737"/>
    </source>
</evidence>
<dbReference type="Gene3D" id="1.25.40.20">
    <property type="entry name" value="Ankyrin repeat-containing domain"/>
    <property type="match status" value="1"/>
</dbReference>
<dbReference type="Pfam" id="PF00023">
    <property type="entry name" value="Ank"/>
    <property type="match status" value="1"/>
</dbReference>
<keyword evidence="2 3" id="KW-0040">ANK repeat</keyword>
<dbReference type="GO" id="GO:0010468">
    <property type="term" value="P:regulation of gene expression"/>
    <property type="evidence" value="ECO:0007669"/>
    <property type="project" value="TreeGrafter"/>
</dbReference>
<dbReference type="AlphaFoldDB" id="A0A835Z6I7"/>